<feature type="signal peptide" evidence="5">
    <location>
        <begin position="1"/>
        <end position="23"/>
    </location>
</feature>
<feature type="domain" description="Protein kinase" evidence="6">
    <location>
        <begin position="1090"/>
        <end position="1352"/>
    </location>
</feature>
<dbReference type="InterPro" id="IPR008271">
    <property type="entry name" value="Ser/Thr_kinase_AS"/>
</dbReference>
<dbReference type="VEuPathDB" id="AmoebaDB:EIN_068600"/>
<dbReference type="GeneID" id="14882526"/>
<keyword evidence="4" id="KW-0472">Membrane</keyword>
<feature type="binding site" evidence="3">
    <location>
        <position position="1118"/>
    </location>
    <ligand>
        <name>ATP</name>
        <dbReference type="ChEBI" id="CHEBI:30616"/>
    </ligand>
</feature>
<evidence type="ECO:0000313" key="8">
    <source>
        <dbReference type="Proteomes" id="UP000014680"/>
    </source>
</evidence>
<keyword evidence="7" id="KW-0418">Kinase</keyword>
<dbReference type="KEGG" id="eiv:EIN_068600"/>
<dbReference type="SMART" id="SM00261">
    <property type="entry name" value="FU"/>
    <property type="match status" value="6"/>
</dbReference>
<evidence type="ECO:0000256" key="4">
    <source>
        <dbReference type="SAM" id="Phobius"/>
    </source>
</evidence>
<dbReference type="PROSITE" id="PS50011">
    <property type="entry name" value="PROTEIN_KINASE_DOM"/>
    <property type="match status" value="1"/>
</dbReference>
<dbReference type="OMA" id="CHESCEL"/>
<name>A0A0A1TYH3_ENTIV</name>
<dbReference type="InterPro" id="IPR000719">
    <property type="entry name" value="Prot_kinase_dom"/>
</dbReference>
<dbReference type="SUPFAM" id="SSF56112">
    <property type="entry name" value="Protein kinase-like (PK-like)"/>
    <property type="match status" value="1"/>
</dbReference>
<evidence type="ECO:0000256" key="5">
    <source>
        <dbReference type="SAM" id="SignalP"/>
    </source>
</evidence>
<dbReference type="PROSITE" id="PS00107">
    <property type="entry name" value="PROTEIN_KINASE_ATP"/>
    <property type="match status" value="1"/>
</dbReference>
<keyword evidence="7" id="KW-0808">Transferase</keyword>
<dbReference type="SMART" id="SM00220">
    <property type="entry name" value="S_TKc"/>
    <property type="match status" value="1"/>
</dbReference>
<dbReference type="PROSITE" id="PS00108">
    <property type="entry name" value="PROTEIN_KINASE_ST"/>
    <property type="match status" value="1"/>
</dbReference>
<accession>A0A0A1TYH3</accession>
<gene>
    <name evidence="7" type="ORF">EIN_068600</name>
</gene>
<dbReference type="PANTHER" id="PTHR45756">
    <property type="entry name" value="PALMITOYLTRANSFERASE"/>
    <property type="match status" value="1"/>
</dbReference>
<dbReference type="SUPFAM" id="SSF57184">
    <property type="entry name" value="Growth factor receptor domain"/>
    <property type="match status" value="4"/>
</dbReference>
<dbReference type="EC" id="2.7.12.2" evidence="7"/>
<sequence>MKSGVLILFFGLLLTANCQTCDCVPIGNSIFDQFKSPITNNVCSDGQISMNTTCISTNFDFGNILANFGTVILSNDIQITAQCWISIMFLNLGTNYIIRSDGYLHCQHFKIENNALLLINDSFSIAKEMEIINPKIGEPKVVMWNINRLHLYKNSFDFDIINPIGNEHCFDIFSMNNASCLNFDISETSHLTPGDFPRPLKEGTASLLSNGRLLRFCPTDTQKDNIVTCTLNDFLYKTEYNGTAESYPFEYPHCPCDDLKTTCYLQLNQTLNAFDFNNISMTSTTLVISKSVQIYNANEIKEIQIEDDVKLNISKLYKQTFLSFSFGEIGVKNTSEQDIYVITYTSLIHTLSISNRIQFDLDINEDIKEIRIDAIGQVNTLTLNGDSFISLGKNIEKLNQVNLTSNFTEENSAIIYIENSSSVNGILPNCILMKTLQTKNVCLKCILEFILDNGICIEDANCISINSNNRCIQCEDHYHLNDNNTCVLNEIGCLKWTKNECIQCDNDYILNIKQCIKNSNCSLTNGVNCIKCLNGELANNCETCKDVNCLSCVYNKCQTCQKNFYLAKDGVCHQVENGSFEIGNSILYCDDHFYIDNLVCKKCTEKDPTWSKCVTNKPTKCVSSYYMSDIGTCESTTCINEDVIEENGQCVNNITDCVFISNKKCVECDDDFIINSDFKCSTSDVTTNKTHCIQSTKYGCIKCTSNYYLINNECKECDSSCETCVTNSTFCLSCPEGTFLNDHKCITNEELIGICTQFIPTGGCVKCKDKYFRNGLSCTNCDTSCGLCNTIETCLTCNITNYRTINNKCQPQSSIINCAVKVTQKGCSKCEDGFYIVNTNECERCSESCATCVISRDMCTSCNTNEVLIHSKCLSFASIKNCKMAKNSKCSKCNFWHIPSENGTYCISKAVWWVILILAIFVIIIVTLILVATSYILKKVLKTRHTKKMEKDTTVFQMSKSNIQFIAMGNGVVVNKTEIVFNSGDEISVNEKVRELFCVGNTSKHNMKVQISTQHNENMKYEILSNPLTIILKKGFACEFEVFLTLLCTSKIESAFVLVTNAFDQQTAFCKEIKISARSKLSTRLDPDDLKEEKKIGEGSFGVVFKGSYRGNVVVIKKMKNTQESLTEEFTKEVEMLDKFRSEYIVHFYGAVFIPSKFCEVTEFAQFGSLQDLMKHKKSEEVDIKIRVKMMIDGAKGILYLHNNGILHRDIKPDNILVFSLDLNNKVNTKLTDFGASRNVNLLMTNMTFTKGIGTPKYMAPEVLNQEKYKKEADVYSFAITMYECFGWKEAFPKNIYKFAWDIADSIAIGKRPKLDVFNEQQKLIIEKAWKHDPKQRSDISDIIKSLESMHF</sequence>
<keyword evidence="5" id="KW-0732">Signal</keyword>
<dbReference type="CDD" id="cd13999">
    <property type="entry name" value="STKc_MAP3K-like"/>
    <property type="match status" value="1"/>
</dbReference>
<dbReference type="InterPro" id="IPR009030">
    <property type="entry name" value="Growth_fac_rcpt_cys_sf"/>
</dbReference>
<evidence type="ECO:0000256" key="1">
    <source>
        <dbReference type="ARBA" id="ARBA00022741"/>
    </source>
</evidence>
<dbReference type="InterPro" id="IPR006212">
    <property type="entry name" value="Furin_repeat"/>
</dbReference>
<feature type="chain" id="PRO_5001980021" evidence="5">
    <location>
        <begin position="24"/>
        <end position="1352"/>
    </location>
</feature>
<reference evidence="7 8" key="1">
    <citation type="submission" date="2012-10" db="EMBL/GenBank/DDBJ databases">
        <authorList>
            <person name="Zafar N."/>
            <person name="Inman J."/>
            <person name="Hall N."/>
            <person name="Lorenzi H."/>
            <person name="Caler E."/>
        </authorList>
    </citation>
    <scope>NUCLEOTIDE SEQUENCE [LARGE SCALE GENOMIC DNA]</scope>
    <source>
        <strain evidence="7 8">IP1</strain>
    </source>
</reference>
<dbReference type="CDD" id="cd00064">
    <property type="entry name" value="FU"/>
    <property type="match status" value="1"/>
</dbReference>
<dbReference type="Pfam" id="PF00069">
    <property type="entry name" value="Pkinase"/>
    <property type="match status" value="1"/>
</dbReference>
<dbReference type="InterPro" id="IPR017441">
    <property type="entry name" value="Protein_kinase_ATP_BS"/>
</dbReference>
<feature type="transmembrane region" description="Helical" evidence="4">
    <location>
        <begin position="910"/>
        <end position="937"/>
    </location>
</feature>
<dbReference type="GO" id="GO:0005524">
    <property type="term" value="F:ATP binding"/>
    <property type="evidence" value="ECO:0007669"/>
    <property type="project" value="UniProtKB-UniRule"/>
</dbReference>
<evidence type="ECO:0000259" key="6">
    <source>
        <dbReference type="PROSITE" id="PS50011"/>
    </source>
</evidence>
<dbReference type="OrthoDB" id="300641at2759"/>
<protein>
    <submittedName>
        <fullName evidence="7">Protein serine/threonine kinase, putative</fullName>
        <ecNumber evidence="7">2.7.12.2</ecNumber>
    </submittedName>
</protein>
<dbReference type="GO" id="GO:0004708">
    <property type="term" value="F:MAP kinase kinase activity"/>
    <property type="evidence" value="ECO:0007669"/>
    <property type="project" value="UniProtKB-EC"/>
</dbReference>
<evidence type="ECO:0000256" key="3">
    <source>
        <dbReference type="PROSITE-ProRule" id="PRU10141"/>
    </source>
</evidence>
<dbReference type="EMBL" id="KB207267">
    <property type="protein sequence ID" value="ELP83546.1"/>
    <property type="molecule type" value="Genomic_DNA"/>
</dbReference>
<dbReference type="RefSeq" id="XP_004182892.1">
    <property type="nucleotide sequence ID" value="XM_004182844.1"/>
</dbReference>
<dbReference type="PANTHER" id="PTHR45756:SF1">
    <property type="entry name" value="PROTEIN KINASE DOMAIN CONTAINING PROTEIN"/>
    <property type="match status" value="1"/>
</dbReference>
<dbReference type="Gene3D" id="1.10.510.10">
    <property type="entry name" value="Transferase(Phosphotransferase) domain 1"/>
    <property type="match status" value="1"/>
</dbReference>
<evidence type="ECO:0000313" key="7">
    <source>
        <dbReference type="EMBL" id="ELP83546.1"/>
    </source>
</evidence>
<keyword evidence="4" id="KW-1133">Transmembrane helix</keyword>
<keyword evidence="8" id="KW-1185">Reference proteome</keyword>
<dbReference type="InterPro" id="IPR053215">
    <property type="entry name" value="TKL_Ser/Thr_kinase"/>
</dbReference>
<keyword evidence="1 3" id="KW-0547">Nucleotide-binding</keyword>
<dbReference type="InterPro" id="IPR011009">
    <property type="entry name" value="Kinase-like_dom_sf"/>
</dbReference>
<dbReference type="Proteomes" id="UP000014680">
    <property type="component" value="Unassembled WGS sequence"/>
</dbReference>
<organism evidence="7 8">
    <name type="scientific">Entamoeba invadens IP1</name>
    <dbReference type="NCBI Taxonomy" id="370355"/>
    <lineage>
        <taxon>Eukaryota</taxon>
        <taxon>Amoebozoa</taxon>
        <taxon>Evosea</taxon>
        <taxon>Archamoebae</taxon>
        <taxon>Mastigamoebida</taxon>
        <taxon>Entamoebidae</taxon>
        <taxon>Entamoeba</taxon>
    </lineage>
</organism>
<dbReference type="Gene3D" id="2.10.220.10">
    <property type="entry name" value="Hormone Receptor, Insulin-like Growth Factor Receptor 1, Chain A, domain 2"/>
    <property type="match status" value="1"/>
</dbReference>
<keyword evidence="4" id="KW-0812">Transmembrane</keyword>
<evidence type="ECO:0000256" key="2">
    <source>
        <dbReference type="ARBA" id="ARBA00022840"/>
    </source>
</evidence>
<keyword evidence="2 3" id="KW-0067">ATP-binding</keyword>
<proteinExistence type="predicted"/>